<dbReference type="Pfam" id="PF03009">
    <property type="entry name" value="GDPD"/>
    <property type="match status" value="1"/>
</dbReference>
<dbReference type="EMBL" id="JAAITA010000010">
    <property type="protein sequence ID" value="NSJ86318.1"/>
    <property type="molecule type" value="Genomic_DNA"/>
</dbReference>
<gene>
    <name evidence="2" type="ORF">G5A70_09100</name>
</gene>
<evidence type="ECO:0000259" key="1">
    <source>
        <dbReference type="PROSITE" id="PS51704"/>
    </source>
</evidence>
<dbReference type="CDD" id="cd08563">
    <property type="entry name" value="GDPD_TtGDE_like"/>
    <property type="match status" value="1"/>
</dbReference>
<comment type="caution">
    <text evidence="2">The sequence shown here is derived from an EMBL/GenBank/DDBJ whole genome shotgun (WGS) entry which is preliminary data.</text>
</comment>
<dbReference type="InterPro" id="IPR017946">
    <property type="entry name" value="PLC-like_Pdiesterase_TIM-brl"/>
</dbReference>
<dbReference type="Proteomes" id="UP000822142">
    <property type="component" value="Unassembled WGS sequence"/>
</dbReference>
<dbReference type="InterPro" id="IPR030395">
    <property type="entry name" value="GP_PDE_dom"/>
</dbReference>
<dbReference type="Gene3D" id="3.20.20.190">
    <property type="entry name" value="Phosphatidylinositol (PI) phosphodiesterase"/>
    <property type="match status" value="1"/>
</dbReference>
<sequence length="244" mass="27733">MTKVFAHRGASGYAPENTLEAFALAGEQGAQGIELDVQLTKDGEVVVIHDETIDRVSTGKGAVRDYTLEELRRFSFHNHKKEYEGVQIPTLREVLEQVKPGGMEVNIELKTGIYWYPGLEEKTVELVKAAGMENRVIYSSFNHYSVQKILELDAEAETAYLYSDVLLNVENYAKNTGVCGLHPAVYHLKMADFLESYRRSGLKVRVWTVNDEADMRQFIEKDLEAVITNYPDRALRVRDEVNQK</sequence>
<name>A0ABX2IB86_BLAHA</name>
<organism evidence="2 3">
    <name type="scientific">Blautia hansenii</name>
    <name type="common">Ruminococcus hansenii</name>
    <dbReference type="NCBI Taxonomy" id="1322"/>
    <lineage>
        <taxon>Bacteria</taxon>
        <taxon>Bacillati</taxon>
        <taxon>Bacillota</taxon>
        <taxon>Clostridia</taxon>
        <taxon>Lachnospirales</taxon>
        <taxon>Lachnospiraceae</taxon>
        <taxon>Blautia</taxon>
    </lineage>
</organism>
<reference evidence="2 3" key="1">
    <citation type="journal article" date="2020" name="Cell Host Microbe">
        <title>Functional and Genomic Variation between Human-Derived Isolates of Lachnospiraceae Reveals Inter- and Intra-Species Diversity.</title>
        <authorList>
            <person name="Sorbara M.T."/>
            <person name="Littmann E.R."/>
            <person name="Fontana E."/>
            <person name="Moody T.U."/>
            <person name="Kohout C.E."/>
            <person name="Gjonbalaj M."/>
            <person name="Eaton V."/>
            <person name="Seok R."/>
            <person name="Leiner I.M."/>
            <person name="Pamer E.G."/>
        </authorList>
    </citation>
    <scope>NUCLEOTIDE SEQUENCE [LARGE SCALE GENOMIC DNA]</scope>
    <source>
        <strain evidence="2 3">MSK.15.26</strain>
    </source>
</reference>
<dbReference type="RefSeq" id="WP_173749366.1">
    <property type="nucleotide sequence ID" value="NZ_JAAITA010000010.1"/>
</dbReference>
<dbReference type="SUPFAM" id="SSF51695">
    <property type="entry name" value="PLC-like phosphodiesterases"/>
    <property type="match status" value="1"/>
</dbReference>
<proteinExistence type="predicted"/>
<accession>A0ABX2IB86</accession>
<dbReference type="PANTHER" id="PTHR46211">
    <property type="entry name" value="GLYCEROPHOSPHORYL DIESTER PHOSPHODIESTERASE"/>
    <property type="match status" value="1"/>
</dbReference>
<keyword evidence="3" id="KW-1185">Reference proteome</keyword>
<dbReference type="PANTHER" id="PTHR46211:SF1">
    <property type="entry name" value="GLYCEROPHOSPHODIESTER PHOSPHODIESTERASE, CYTOPLASMIC"/>
    <property type="match status" value="1"/>
</dbReference>
<evidence type="ECO:0000313" key="2">
    <source>
        <dbReference type="EMBL" id="NSJ86318.1"/>
    </source>
</evidence>
<evidence type="ECO:0000313" key="3">
    <source>
        <dbReference type="Proteomes" id="UP000822142"/>
    </source>
</evidence>
<dbReference type="PROSITE" id="PS51704">
    <property type="entry name" value="GP_PDE"/>
    <property type="match status" value="1"/>
</dbReference>
<protein>
    <submittedName>
        <fullName evidence="2">Glycerophosphodiester phosphodiesterase</fullName>
    </submittedName>
</protein>
<feature type="domain" description="GP-PDE" evidence="1">
    <location>
        <begin position="2"/>
        <end position="238"/>
    </location>
</feature>